<name>A0A507EGG2_9FUNG</name>
<feature type="transmembrane region" description="Helical" evidence="7">
    <location>
        <begin position="678"/>
        <end position="702"/>
    </location>
</feature>
<accession>A0A507EGG2</accession>
<gene>
    <name evidence="8" type="ORF">PhCBS80983_g00038</name>
</gene>
<evidence type="ECO:0000256" key="1">
    <source>
        <dbReference type="ARBA" id="ARBA00009283"/>
    </source>
</evidence>
<dbReference type="Pfam" id="PF01150">
    <property type="entry name" value="GDA1_CD39"/>
    <property type="match status" value="1"/>
</dbReference>
<feature type="active site" description="Proton acceptor" evidence="3">
    <location>
        <position position="331"/>
    </location>
</feature>
<evidence type="ECO:0000313" key="9">
    <source>
        <dbReference type="Proteomes" id="UP000318582"/>
    </source>
</evidence>
<reference evidence="8 9" key="1">
    <citation type="journal article" date="2019" name="Sci. Rep.">
        <title>Comparative genomics of chytrid fungi reveal insights into the obligate biotrophic and pathogenic lifestyle of Synchytrium endobioticum.</title>
        <authorList>
            <person name="van de Vossenberg B.T.L.H."/>
            <person name="Warris S."/>
            <person name="Nguyen H.D.T."/>
            <person name="van Gent-Pelzer M.P.E."/>
            <person name="Joly D.L."/>
            <person name="van de Geest H.C."/>
            <person name="Bonants P.J.M."/>
            <person name="Smith D.S."/>
            <person name="Levesque C.A."/>
            <person name="van der Lee T.A.J."/>
        </authorList>
    </citation>
    <scope>NUCLEOTIDE SEQUENCE [LARGE SCALE GENOMIC DNA]</scope>
    <source>
        <strain evidence="8 9">CBS 809.83</strain>
    </source>
</reference>
<evidence type="ECO:0008006" key="10">
    <source>
        <dbReference type="Google" id="ProtNLM"/>
    </source>
</evidence>
<dbReference type="Proteomes" id="UP000318582">
    <property type="component" value="Unassembled WGS sequence"/>
</dbReference>
<dbReference type="GO" id="GO:0017111">
    <property type="term" value="F:ribonucleoside triphosphate phosphatase activity"/>
    <property type="evidence" value="ECO:0007669"/>
    <property type="project" value="TreeGrafter"/>
</dbReference>
<evidence type="ECO:0000313" key="8">
    <source>
        <dbReference type="EMBL" id="TPX62911.1"/>
    </source>
</evidence>
<keyword evidence="2 5" id="KW-0378">Hydrolase</keyword>
<evidence type="ECO:0000256" key="2">
    <source>
        <dbReference type="ARBA" id="ARBA00022801"/>
    </source>
</evidence>
<proteinExistence type="inferred from homology"/>
<feature type="compositionally biased region" description="Polar residues" evidence="6">
    <location>
        <begin position="12"/>
        <end position="26"/>
    </location>
</feature>
<keyword evidence="4" id="KW-0547">Nucleotide-binding</keyword>
<dbReference type="GO" id="GO:0046036">
    <property type="term" value="P:CTP metabolic process"/>
    <property type="evidence" value="ECO:0007669"/>
    <property type="project" value="TreeGrafter"/>
</dbReference>
<dbReference type="CDD" id="cd24039">
    <property type="entry name" value="ASKHA_NBD_YND1-like"/>
    <property type="match status" value="1"/>
</dbReference>
<organism evidence="8 9">
    <name type="scientific">Powellomyces hirtus</name>
    <dbReference type="NCBI Taxonomy" id="109895"/>
    <lineage>
        <taxon>Eukaryota</taxon>
        <taxon>Fungi</taxon>
        <taxon>Fungi incertae sedis</taxon>
        <taxon>Chytridiomycota</taxon>
        <taxon>Chytridiomycota incertae sedis</taxon>
        <taxon>Chytridiomycetes</taxon>
        <taxon>Spizellomycetales</taxon>
        <taxon>Powellomycetaceae</taxon>
        <taxon>Powellomyces</taxon>
    </lineage>
</organism>
<evidence type="ECO:0000256" key="6">
    <source>
        <dbReference type="SAM" id="MobiDB-lite"/>
    </source>
</evidence>
<feature type="region of interest" description="Disordered" evidence="6">
    <location>
        <begin position="1"/>
        <end position="26"/>
    </location>
</feature>
<dbReference type="InterPro" id="IPR000407">
    <property type="entry name" value="GDA1_CD39_NTPase"/>
</dbReference>
<dbReference type="GO" id="GO:0004382">
    <property type="term" value="F:GDP phosphatase activity"/>
    <property type="evidence" value="ECO:0007669"/>
    <property type="project" value="TreeGrafter"/>
</dbReference>
<sequence>MYRGSPSPVRQLRNNSSDGQSADETASFSSSITAKLASAQYPLPGASFAAPSPLPIRQAQRGDGMRSASRVQSTGINTTTALPLFNEQNEKVFLTQCGVIAKQWLLAGRAVRRASMLLLLLLLGLTAFILLDSFQSSGTPVSVTPEFPDVSDPDAAVLNLHTGFAPTSAPLIDDDEPDLSWGANRQYGIVIDAGSSGSRVQVYSWINPMHVRQVMGLDDAKNMLPTIEKGDEKGDNWQMKEEPGISSFASKPDEISVHLKPLLEFAKNVIPSSKHASTPIYLLATAGMRLVSEDARIAVMRETCRYVKEYYPFAVHGGCSRHFRVISGELEGIYGWITVNYLKNGFNIHNDADKNTTNAKVKHTFGFLDMGGASTQIAFEPTADMALRHSDDLTKLKLRFLGGKELTYRVFVTTFLGFGVNEARRRHLEALMTEYKKHNGDTLTLPSSLSNATDAVETEAGKSIAIPEPCLPLGLQLPTSTIPPISYNGTGEFQTCLSTLLPLLNKSLPCPEMPCLFNGVHAPISGALHFLGVSEYWYTSSDVYGLGGAYNHSLFLSSTEKFCAQSWAEITQLHELKKWPSVHDLDRLTLQCFKSAWILNVLHEGLGVPRDHVRVPGDEDDNGRAVGVVGEGASSDSVFESVNEIGTFGVSWTLGAMLLHIVATIPVSSQPAAATPSGISFIAALLTFLLLLLVVAAVCLWYRRNAGAVKYSGLRQGISSQDTALLDISAIGRSTRRVGSTCGSLQDEDSEGHRFRELIFCPSSFQRTTRFGDFTIAHV</sequence>
<keyword evidence="7" id="KW-0812">Transmembrane</keyword>
<feature type="binding site" evidence="4">
    <location>
        <begin position="372"/>
        <end position="376"/>
    </location>
    <ligand>
        <name>ATP</name>
        <dbReference type="ChEBI" id="CHEBI:30616"/>
    </ligand>
</feature>
<dbReference type="AlphaFoldDB" id="A0A507EGG2"/>
<keyword evidence="7" id="KW-1133">Transmembrane helix</keyword>
<dbReference type="Gene3D" id="3.30.420.40">
    <property type="match status" value="1"/>
</dbReference>
<dbReference type="PANTHER" id="PTHR11782">
    <property type="entry name" value="ADENOSINE/GUANOSINE DIPHOSPHATASE"/>
    <property type="match status" value="1"/>
</dbReference>
<dbReference type="GO" id="GO:0045134">
    <property type="term" value="F:UDP phosphatase activity"/>
    <property type="evidence" value="ECO:0007669"/>
    <property type="project" value="TreeGrafter"/>
</dbReference>
<dbReference type="GO" id="GO:0005794">
    <property type="term" value="C:Golgi apparatus"/>
    <property type="evidence" value="ECO:0007669"/>
    <property type="project" value="TreeGrafter"/>
</dbReference>
<dbReference type="PROSITE" id="PS01238">
    <property type="entry name" value="GDA1_CD39_NTPASE"/>
    <property type="match status" value="1"/>
</dbReference>
<comment type="similarity">
    <text evidence="1 5">Belongs to the GDA1/CD39 NTPase family.</text>
</comment>
<dbReference type="STRING" id="109895.A0A507EGG2"/>
<dbReference type="GO" id="GO:0016020">
    <property type="term" value="C:membrane"/>
    <property type="evidence" value="ECO:0007669"/>
    <property type="project" value="TreeGrafter"/>
</dbReference>
<evidence type="ECO:0000256" key="7">
    <source>
        <dbReference type="SAM" id="Phobius"/>
    </source>
</evidence>
<evidence type="ECO:0000256" key="3">
    <source>
        <dbReference type="PIRSR" id="PIRSR600407-1"/>
    </source>
</evidence>
<keyword evidence="9" id="KW-1185">Reference proteome</keyword>
<dbReference type="EMBL" id="QEAQ01000001">
    <property type="protein sequence ID" value="TPX62911.1"/>
    <property type="molecule type" value="Genomic_DNA"/>
</dbReference>
<protein>
    <recommendedName>
        <fullName evidence="10">Apyrase</fullName>
    </recommendedName>
</protein>
<dbReference type="GO" id="GO:0005524">
    <property type="term" value="F:ATP binding"/>
    <property type="evidence" value="ECO:0007669"/>
    <property type="project" value="UniProtKB-KW"/>
</dbReference>
<comment type="caution">
    <text evidence="8">The sequence shown here is derived from an EMBL/GenBank/DDBJ whole genome shotgun (WGS) entry which is preliminary data.</text>
</comment>
<keyword evidence="7" id="KW-0472">Membrane</keyword>
<dbReference type="GO" id="GO:0006256">
    <property type="term" value="P:UDP catabolic process"/>
    <property type="evidence" value="ECO:0007669"/>
    <property type="project" value="TreeGrafter"/>
</dbReference>
<evidence type="ECO:0000256" key="4">
    <source>
        <dbReference type="PIRSR" id="PIRSR600407-2"/>
    </source>
</evidence>
<feature type="transmembrane region" description="Helical" evidence="7">
    <location>
        <begin position="114"/>
        <end position="131"/>
    </location>
</feature>
<evidence type="ECO:0000256" key="5">
    <source>
        <dbReference type="RuleBase" id="RU003833"/>
    </source>
</evidence>
<keyword evidence="4" id="KW-0067">ATP-binding</keyword>
<dbReference type="PANTHER" id="PTHR11782:SF121">
    <property type="entry name" value="NUCLEOSIDE-DIPHOSPHATASE MIG-23"/>
    <property type="match status" value="1"/>
</dbReference>
<dbReference type="Gene3D" id="3.30.420.150">
    <property type="entry name" value="Exopolyphosphatase. Domain 2"/>
    <property type="match status" value="1"/>
</dbReference>